<name>A0AB34K4T1_PRYPA</name>
<organism evidence="2 3">
    <name type="scientific">Prymnesium parvum</name>
    <name type="common">Toxic golden alga</name>
    <dbReference type="NCBI Taxonomy" id="97485"/>
    <lineage>
        <taxon>Eukaryota</taxon>
        <taxon>Haptista</taxon>
        <taxon>Haptophyta</taxon>
        <taxon>Prymnesiophyceae</taxon>
        <taxon>Prymnesiales</taxon>
        <taxon>Prymnesiaceae</taxon>
        <taxon>Prymnesium</taxon>
    </lineage>
</organism>
<evidence type="ECO:0000313" key="2">
    <source>
        <dbReference type="EMBL" id="KAL1528086.1"/>
    </source>
</evidence>
<feature type="compositionally biased region" description="Polar residues" evidence="1">
    <location>
        <begin position="118"/>
        <end position="129"/>
    </location>
</feature>
<sequence length="129" mass="13731">MLEAPKVPSSSPVRRLRGVVSVRVSRDGSLGRPAGAGSTLPAYDAPTSLTLLTDASRADVDDGVGGFAFLPSMAGTVFMFSVPWPADIKAALDRGAASRADRRRRFPLALPRFHSQRSRCSAPSHSPQR</sequence>
<gene>
    <name evidence="2" type="ORF">AB1Y20_009452</name>
</gene>
<reference evidence="2 3" key="1">
    <citation type="journal article" date="2024" name="Science">
        <title>Giant polyketide synthase enzymes in the biosynthesis of giant marine polyether toxins.</title>
        <authorList>
            <person name="Fallon T.R."/>
            <person name="Shende V.V."/>
            <person name="Wierzbicki I.H."/>
            <person name="Pendleton A.L."/>
            <person name="Watervoot N.F."/>
            <person name="Auber R.P."/>
            <person name="Gonzalez D.J."/>
            <person name="Wisecaver J.H."/>
            <person name="Moore B.S."/>
        </authorList>
    </citation>
    <scope>NUCLEOTIDE SEQUENCE [LARGE SCALE GENOMIC DNA]</scope>
    <source>
        <strain evidence="2 3">12B1</strain>
    </source>
</reference>
<feature type="region of interest" description="Disordered" evidence="1">
    <location>
        <begin position="107"/>
        <end position="129"/>
    </location>
</feature>
<evidence type="ECO:0000313" key="3">
    <source>
        <dbReference type="Proteomes" id="UP001515480"/>
    </source>
</evidence>
<dbReference type="EMBL" id="JBGBPQ010000002">
    <property type="protein sequence ID" value="KAL1528086.1"/>
    <property type="molecule type" value="Genomic_DNA"/>
</dbReference>
<protein>
    <submittedName>
        <fullName evidence="2">Uncharacterized protein</fullName>
    </submittedName>
</protein>
<dbReference type="AlphaFoldDB" id="A0AB34K4T1"/>
<accession>A0AB34K4T1</accession>
<dbReference type="Proteomes" id="UP001515480">
    <property type="component" value="Unassembled WGS sequence"/>
</dbReference>
<proteinExistence type="predicted"/>
<keyword evidence="3" id="KW-1185">Reference proteome</keyword>
<evidence type="ECO:0000256" key="1">
    <source>
        <dbReference type="SAM" id="MobiDB-lite"/>
    </source>
</evidence>
<comment type="caution">
    <text evidence="2">The sequence shown here is derived from an EMBL/GenBank/DDBJ whole genome shotgun (WGS) entry which is preliminary data.</text>
</comment>